<dbReference type="InterPro" id="IPR036388">
    <property type="entry name" value="WH-like_DNA-bd_sf"/>
</dbReference>
<keyword evidence="2" id="KW-0238">DNA-binding</keyword>
<dbReference type="GO" id="GO:0003677">
    <property type="term" value="F:DNA binding"/>
    <property type="evidence" value="ECO:0007669"/>
    <property type="project" value="UniProtKB-KW"/>
</dbReference>
<dbReference type="OrthoDB" id="1904211at2"/>
<protein>
    <submittedName>
        <fullName evidence="5">MarR family transcriptional regulator</fullName>
    </submittedName>
</protein>
<keyword evidence="1" id="KW-0805">Transcription regulation</keyword>
<dbReference type="Gene3D" id="1.10.10.10">
    <property type="entry name" value="Winged helix-like DNA-binding domain superfamily/Winged helix DNA-binding domain"/>
    <property type="match status" value="1"/>
</dbReference>
<dbReference type="InterPro" id="IPR000835">
    <property type="entry name" value="HTH_MarR-typ"/>
</dbReference>
<proteinExistence type="predicted"/>
<evidence type="ECO:0000313" key="5">
    <source>
        <dbReference type="EMBL" id="TCJ05759.1"/>
    </source>
</evidence>
<comment type="caution">
    <text evidence="5">The sequence shown here is derived from an EMBL/GenBank/DDBJ whole genome shotgun (WGS) entry which is preliminary data.</text>
</comment>
<sequence>MSENQSKFFHSINQFTRHFSKSLNEALVPLGLYSAQWTIIYLLKTRGPASQKELSLYLGVEAPTMTRTLARLELAGWISKITGTDKREKKIILTDASIQKYEVWLEAVRSCEKNILTNVSDEEITTTMDIIEKMNRNL</sequence>
<reference evidence="5 6" key="1">
    <citation type="submission" date="2019-03" db="EMBL/GenBank/DDBJ databases">
        <authorList>
            <person name="Jensen L."/>
            <person name="Storgaard J."/>
            <person name="Sulaj E."/>
            <person name="Schramm A."/>
            <person name="Marshall I.P.G."/>
        </authorList>
    </citation>
    <scope>NUCLEOTIDE SEQUENCE [LARGE SCALE GENOMIC DNA]</scope>
    <source>
        <strain evidence="5 6">2017H2G3</strain>
    </source>
</reference>
<dbReference type="GO" id="GO:0003700">
    <property type="term" value="F:DNA-binding transcription factor activity"/>
    <property type="evidence" value="ECO:0007669"/>
    <property type="project" value="InterPro"/>
</dbReference>
<evidence type="ECO:0000313" key="6">
    <source>
        <dbReference type="Proteomes" id="UP000293846"/>
    </source>
</evidence>
<accession>A0A4R1B4X8</accession>
<name>A0A4R1B4X8_9BACI</name>
<keyword evidence="3" id="KW-0804">Transcription</keyword>
<evidence type="ECO:0000259" key="4">
    <source>
        <dbReference type="PROSITE" id="PS50995"/>
    </source>
</evidence>
<dbReference type="SUPFAM" id="SSF46785">
    <property type="entry name" value="Winged helix' DNA-binding domain"/>
    <property type="match status" value="1"/>
</dbReference>
<dbReference type="PRINTS" id="PR00598">
    <property type="entry name" value="HTHMARR"/>
</dbReference>
<dbReference type="RefSeq" id="WP_057760932.1">
    <property type="nucleotide sequence ID" value="NZ_CP183326.1"/>
</dbReference>
<dbReference type="PANTHER" id="PTHR42756">
    <property type="entry name" value="TRANSCRIPTIONAL REGULATOR, MARR"/>
    <property type="match status" value="1"/>
</dbReference>
<evidence type="ECO:0000256" key="3">
    <source>
        <dbReference type="ARBA" id="ARBA00023163"/>
    </source>
</evidence>
<organism evidence="5 6">
    <name type="scientific">Cytobacillus praedii</name>
    <dbReference type="NCBI Taxonomy" id="1742358"/>
    <lineage>
        <taxon>Bacteria</taxon>
        <taxon>Bacillati</taxon>
        <taxon>Bacillota</taxon>
        <taxon>Bacilli</taxon>
        <taxon>Bacillales</taxon>
        <taxon>Bacillaceae</taxon>
        <taxon>Cytobacillus</taxon>
    </lineage>
</organism>
<dbReference type="AlphaFoldDB" id="A0A4R1B4X8"/>
<dbReference type="InterPro" id="IPR036390">
    <property type="entry name" value="WH_DNA-bd_sf"/>
</dbReference>
<gene>
    <name evidence="5" type="ORF">E0Y62_03550</name>
</gene>
<dbReference type="SMART" id="SM00347">
    <property type="entry name" value="HTH_MARR"/>
    <property type="match status" value="1"/>
</dbReference>
<dbReference type="STRING" id="1742358.GCA_001439605_03370"/>
<feature type="domain" description="HTH marR-type" evidence="4">
    <location>
        <begin position="5"/>
        <end position="136"/>
    </location>
</feature>
<dbReference type="Proteomes" id="UP000293846">
    <property type="component" value="Unassembled WGS sequence"/>
</dbReference>
<evidence type="ECO:0000256" key="1">
    <source>
        <dbReference type="ARBA" id="ARBA00023015"/>
    </source>
</evidence>
<dbReference type="PANTHER" id="PTHR42756:SF1">
    <property type="entry name" value="TRANSCRIPTIONAL REPRESSOR OF EMRAB OPERON"/>
    <property type="match status" value="1"/>
</dbReference>
<dbReference type="EMBL" id="SJTH01000003">
    <property type="protein sequence ID" value="TCJ05759.1"/>
    <property type="molecule type" value="Genomic_DNA"/>
</dbReference>
<evidence type="ECO:0000256" key="2">
    <source>
        <dbReference type="ARBA" id="ARBA00023125"/>
    </source>
</evidence>
<dbReference type="PROSITE" id="PS50995">
    <property type="entry name" value="HTH_MARR_2"/>
    <property type="match status" value="1"/>
</dbReference>
<keyword evidence="6" id="KW-1185">Reference proteome</keyword>
<dbReference type="Pfam" id="PF01047">
    <property type="entry name" value="MarR"/>
    <property type="match status" value="1"/>
</dbReference>